<evidence type="ECO:0000256" key="1">
    <source>
        <dbReference type="SAM" id="MobiDB-lite"/>
    </source>
</evidence>
<feature type="region of interest" description="Disordered" evidence="1">
    <location>
        <begin position="96"/>
        <end position="122"/>
    </location>
</feature>
<dbReference type="EMBL" id="CAJNOG010000404">
    <property type="protein sequence ID" value="CAF1223851.1"/>
    <property type="molecule type" value="Genomic_DNA"/>
</dbReference>
<accession>A0A814Y3M5</accession>
<evidence type="ECO:0000313" key="3">
    <source>
        <dbReference type="Proteomes" id="UP000663845"/>
    </source>
</evidence>
<evidence type="ECO:0000313" key="2">
    <source>
        <dbReference type="EMBL" id="CAF1223851.1"/>
    </source>
</evidence>
<dbReference type="Proteomes" id="UP000663845">
    <property type="component" value="Unassembled WGS sequence"/>
</dbReference>
<proteinExistence type="predicted"/>
<name>A0A814Y3M5_9BILA</name>
<dbReference type="AlphaFoldDB" id="A0A814Y3M5"/>
<protein>
    <submittedName>
        <fullName evidence="2">Uncharacterized protein</fullName>
    </submittedName>
</protein>
<organism evidence="2 3">
    <name type="scientific">Adineta steineri</name>
    <dbReference type="NCBI Taxonomy" id="433720"/>
    <lineage>
        <taxon>Eukaryota</taxon>
        <taxon>Metazoa</taxon>
        <taxon>Spiralia</taxon>
        <taxon>Gnathifera</taxon>
        <taxon>Rotifera</taxon>
        <taxon>Eurotatoria</taxon>
        <taxon>Bdelloidea</taxon>
        <taxon>Adinetida</taxon>
        <taxon>Adinetidae</taxon>
        <taxon>Adineta</taxon>
    </lineage>
</organism>
<feature type="compositionally biased region" description="Low complexity" evidence="1">
    <location>
        <begin position="101"/>
        <end position="115"/>
    </location>
</feature>
<comment type="caution">
    <text evidence="2">The sequence shown here is derived from an EMBL/GenBank/DDBJ whole genome shotgun (WGS) entry which is preliminary data.</text>
</comment>
<reference evidence="2" key="1">
    <citation type="submission" date="2021-02" db="EMBL/GenBank/DDBJ databases">
        <authorList>
            <person name="Nowell W R."/>
        </authorList>
    </citation>
    <scope>NUCLEOTIDE SEQUENCE</scope>
</reference>
<gene>
    <name evidence="2" type="ORF">JYZ213_LOCUS28156</name>
</gene>
<sequence length="133" mass="15651">MEQIKRQQSDSFDENKRKKIEYQIQVNRTGTYFEDLANETVYNIFDYLNSYDIYQVGIGMCCVVVRERRRRTRMTCINQCITPLLSPVVNPIEQTSREINSYSSSSPPPYTTESPLDFDDSLPSYDRAIKRRL</sequence>